<dbReference type="HOGENOM" id="CLU_064548_7_0_9"/>
<dbReference type="Proteomes" id="UP000006028">
    <property type="component" value="Unassembled WGS sequence"/>
</dbReference>
<evidence type="ECO:0000256" key="5">
    <source>
        <dbReference type="HAMAP-Rule" id="MF_00373"/>
    </source>
</evidence>
<dbReference type="Pfam" id="PF00830">
    <property type="entry name" value="Ribosomal_L28"/>
    <property type="match status" value="1"/>
</dbReference>
<dbReference type="GO" id="GO:1990904">
    <property type="term" value="C:ribonucleoprotein complex"/>
    <property type="evidence" value="ECO:0007669"/>
    <property type="project" value="UniProtKB-KW"/>
</dbReference>
<dbReference type="GO" id="GO:0003735">
    <property type="term" value="F:structural constituent of ribosome"/>
    <property type="evidence" value="ECO:0007669"/>
    <property type="project" value="InterPro"/>
</dbReference>
<gene>
    <name evidence="5 6" type="primary">rpmB</name>
    <name evidence="6" type="ORF">HMPREF9436_01284</name>
</gene>
<dbReference type="InterPro" id="IPR034704">
    <property type="entry name" value="Ribosomal_bL28/bL31-like_sf"/>
</dbReference>
<dbReference type="GO" id="GO:0006412">
    <property type="term" value="P:translation"/>
    <property type="evidence" value="ECO:0007669"/>
    <property type="project" value="UniProtKB-UniRule"/>
</dbReference>
<dbReference type="EMBL" id="AECU01000106">
    <property type="protein sequence ID" value="EFQ07222.1"/>
    <property type="molecule type" value="Genomic_DNA"/>
</dbReference>
<dbReference type="PANTHER" id="PTHR39080">
    <property type="entry name" value="50S RIBOSOMAL PROTEIN L28"/>
    <property type="match status" value="1"/>
</dbReference>
<dbReference type="InterPro" id="IPR037147">
    <property type="entry name" value="Ribosomal_bL28_sf"/>
</dbReference>
<keyword evidence="3 5" id="KW-0687">Ribonucleoprotein</keyword>
<sequence>MIPYFTAGGASTMAKCECCGKGVAFGIKVSHSHRRSNRTWKPNVRRVKAVVEGSPKYVYACSRCLRAGKVTRAV</sequence>
<evidence type="ECO:0000313" key="6">
    <source>
        <dbReference type="EMBL" id="EFQ07222.1"/>
    </source>
</evidence>
<dbReference type="AlphaFoldDB" id="E2ZHZ4"/>
<dbReference type="InterPro" id="IPR050096">
    <property type="entry name" value="Bacterial_rp_bL28"/>
</dbReference>
<dbReference type="PANTHER" id="PTHR39080:SF1">
    <property type="entry name" value="LARGE RIBOSOMAL SUBUNIT PROTEIN BL28A"/>
    <property type="match status" value="1"/>
</dbReference>
<evidence type="ECO:0000313" key="7">
    <source>
        <dbReference type="Proteomes" id="UP000006028"/>
    </source>
</evidence>
<proteinExistence type="inferred from homology"/>
<evidence type="ECO:0000256" key="2">
    <source>
        <dbReference type="ARBA" id="ARBA00022980"/>
    </source>
</evidence>
<evidence type="ECO:0000256" key="1">
    <source>
        <dbReference type="ARBA" id="ARBA00008760"/>
    </source>
</evidence>
<dbReference type="HAMAP" id="MF_00373">
    <property type="entry name" value="Ribosomal_bL28"/>
    <property type="match status" value="1"/>
</dbReference>
<dbReference type="GO" id="GO:0005840">
    <property type="term" value="C:ribosome"/>
    <property type="evidence" value="ECO:0007669"/>
    <property type="project" value="UniProtKB-KW"/>
</dbReference>
<dbReference type="NCBIfam" id="TIGR00009">
    <property type="entry name" value="L28"/>
    <property type="match status" value="1"/>
</dbReference>
<reference evidence="6 7" key="1">
    <citation type="submission" date="2010-08" db="EMBL/GenBank/DDBJ databases">
        <authorList>
            <person name="Weinstock G."/>
            <person name="Sodergren E."/>
            <person name="Clifton S."/>
            <person name="Fulton L."/>
            <person name="Fulton B."/>
            <person name="Courtney L."/>
            <person name="Fronick C."/>
            <person name="Harrison M."/>
            <person name="Strong C."/>
            <person name="Farmer C."/>
            <person name="Delahaunty K."/>
            <person name="Markovic C."/>
            <person name="Hall O."/>
            <person name="Minx P."/>
            <person name="Tomlinson C."/>
            <person name="Mitreva M."/>
            <person name="Hou S."/>
            <person name="Chen J."/>
            <person name="Wollam A."/>
            <person name="Pepin K.H."/>
            <person name="Johnson M."/>
            <person name="Bhonagiri V."/>
            <person name="Zhang X."/>
            <person name="Suruliraj S."/>
            <person name="Warren W."/>
            <person name="Chinwalla A."/>
            <person name="Mardis E.R."/>
            <person name="Wilson R.K."/>
        </authorList>
    </citation>
    <scope>NUCLEOTIDE SEQUENCE [LARGE SCALE GENOMIC DNA]</scope>
    <source>
        <strain evidence="6 7">KLE1255</strain>
    </source>
</reference>
<evidence type="ECO:0000256" key="4">
    <source>
        <dbReference type="ARBA" id="ARBA00035174"/>
    </source>
</evidence>
<comment type="caution">
    <text evidence="6">The sequence shown here is derived from an EMBL/GenBank/DDBJ whole genome shotgun (WGS) entry which is preliminary data.</text>
</comment>
<evidence type="ECO:0000256" key="3">
    <source>
        <dbReference type="ARBA" id="ARBA00023274"/>
    </source>
</evidence>
<dbReference type="Gene3D" id="2.30.170.40">
    <property type="entry name" value="Ribosomal protein L28/L24"/>
    <property type="match status" value="1"/>
</dbReference>
<keyword evidence="2 5" id="KW-0689">Ribosomal protein</keyword>
<name>E2ZHZ4_9FIRM</name>
<dbReference type="STRING" id="748224.HMPREF9436_01284"/>
<dbReference type="eggNOG" id="COG0227">
    <property type="taxonomic scope" value="Bacteria"/>
</dbReference>
<accession>E2ZHZ4</accession>
<dbReference type="InterPro" id="IPR026569">
    <property type="entry name" value="Ribosomal_bL28"/>
</dbReference>
<dbReference type="InterPro" id="IPR001383">
    <property type="entry name" value="Ribosomal_bL28_bact-type"/>
</dbReference>
<comment type="similarity">
    <text evidence="1 5">Belongs to the bacterial ribosomal protein bL28 family.</text>
</comment>
<dbReference type="SUPFAM" id="SSF143800">
    <property type="entry name" value="L28p-like"/>
    <property type="match status" value="1"/>
</dbReference>
<protein>
    <recommendedName>
        <fullName evidence="4 5">Large ribosomal subunit protein bL28</fullName>
    </recommendedName>
</protein>
<organism evidence="6 7">
    <name type="scientific">Faecalibacterium cf. prausnitzii KLE1255</name>
    <dbReference type="NCBI Taxonomy" id="748224"/>
    <lineage>
        <taxon>Bacteria</taxon>
        <taxon>Bacillati</taxon>
        <taxon>Bacillota</taxon>
        <taxon>Clostridia</taxon>
        <taxon>Eubacteriales</taxon>
        <taxon>Oscillospiraceae</taxon>
        <taxon>Faecalibacterium</taxon>
    </lineage>
</organism>